<feature type="transmembrane region" description="Helical" evidence="1">
    <location>
        <begin position="37"/>
        <end position="56"/>
    </location>
</feature>
<accession>A0ABP8E9M7</accession>
<keyword evidence="1" id="KW-0812">Transmembrane</keyword>
<proteinExistence type="predicted"/>
<keyword evidence="3" id="KW-1185">Reference proteome</keyword>
<evidence type="ECO:0000313" key="3">
    <source>
        <dbReference type="Proteomes" id="UP001500027"/>
    </source>
</evidence>
<dbReference type="Proteomes" id="UP001500027">
    <property type="component" value="Unassembled WGS sequence"/>
</dbReference>
<feature type="transmembrane region" description="Helical" evidence="1">
    <location>
        <begin position="7"/>
        <end position="25"/>
    </location>
</feature>
<protein>
    <submittedName>
        <fullName evidence="2">Uncharacterized protein</fullName>
    </submittedName>
</protein>
<evidence type="ECO:0000313" key="2">
    <source>
        <dbReference type="EMBL" id="GAA4268907.1"/>
    </source>
</evidence>
<keyword evidence="1" id="KW-1133">Transmembrane helix</keyword>
<reference evidence="3" key="1">
    <citation type="journal article" date="2019" name="Int. J. Syst. Evol. Microbiol.">
        <title>The Global Catalogue of Microorganisms (GCM) 10K type strain sequencing project: providing services to taxonomists for standard genome sequencing and annotation.</title>
        <authorList>
            <consortium name="The Broad Institute Genomics Platform"/>
            <consortium name="The Broad Institute Genome Sequencing Center for Infectious Disease"/>
            <person name="Wu L."/>
            <person name="Ma J."/>
        </authorList>
    </citation>
    <scope>NUCLEOTIDE SEQUENCE [LARGE SCALE GENOMIC DNA]</scope>
    <source>
        <strain evidence="3">JCM 17452</strain>
    </source>
</reference>
<organism evidence="2 3">
    <name type="scientific">Hyunsoonleella aestuarii</name>
    <dbReference type="NCBI Taxonomy" id="912802"/>
    <lineage>
        <taxon>Bacteria</taxon>
        <taxon>Pseudomonadati</taxon>
        <taxon>Bacteroidota</taxon>
        <taxon>Flavobacteriia</taxon>
        <taxon>Flavobacteriales</taxon>
        <taxon>Flavobacteriaceae</taxon>
    </lineage>
</organism>
<sequence length="60" mass="6988">MLLKWKFILLLTPWFLFMGLGVILSDYAKIDYSKFPWIVRAGINIAIILGCLILAYQIRI</sequence>
<dbReference type="EMBL" id="BAABAV010000001">
    <property type="protein sequence ID" value="GAA4268907.1"/>
    <property type="molecule type" value="Genomic_DNA"/>
</dbReference>
<evidence type="ECO:0000256" key="1">
    <source>
        <dbReference type="SAM" id="Phobius"/>
    </source>
</evidence>
<comment type="caution">
    <text evidence="2">The sequence shown here is derived from an EMBL/GenBank/DDBJ whole genome shotgun (WGS) entry which is preliminary data.</text>
</comment>
<name>A0ABP8E9M7_9FLAO</name>
<gene>
    <name evidence="2" type="ORF">GCM10022257_10080</name>
</gene>
<keyword evidence="1" id="KW-0472">Membrane</keyword>